<name>A0ACB7XRQ3_9ERIC</name>
<evidence type="ECO:0000313" key="1">
    <source>
        <dbReference type="EMBL" id="KAH7843571.1"/>
    </source>
</evidence>
<dbReference type="EMBL" id="CM037151">
    <property type="protein sequence ID" value="KAH7843571.1"/>
    <property type="molecule type" value="Genomic_DNA"/>
</dbReference>
<organism evidence="1 2">
    <name type="scientific">Vaccinium darrowii</name>
    <dbReference type="NCBI Taxonomy" id="229202"/>
    <lineage>
        <taxon>Eukaryota</taxon>
        <taxon>Viridiplantae</taxon>
        <taxon>Streptophyta</taxon>
        <taxon>Embryophyta</taxon>
        <taxon>Tracheophyta</taxon>
        <taxon>Spermatophyta</taxon>
        <taxon>Magnoliopsida</taxon>
        <taxon>eudicotyledons</taxon>
        <taxon>Gunneridae</taxon>
        <taxon>Pentapetalae</taxon>
        <taxon>asterids</taxon>
        <taxon>Ericales</taxon>
        <taxon>Ericaceae</taxon>
        <taxon>Vaccinioideae</taxon>
        <taxon>Vaccinieae</taxon>
        <taxon>Vaccinium</taxon>
    </lineage>
</organism>
<sequence length="491" mass="56012">MKLNSSRSHSNTLAGLNLTFAVVYLNTETEHCTSCGEEMEFSIAHTELQPVIMAVCPGIISSQCRRSPQPWKVEFEWAVRNLKKHNFRYNAYVLALGLLLLHLSNLDGEEWECFRHKARSPEDVLCAIERASQNIEPEAHSNLDPRTSNGWRDFYRSMFWLAVISGSLMLLHGVLLAILRLRKKNSEKEGSYGALILPRFEIFLLILALPCICEASAAVIRGGASSGITLGSILLATVLLLLLSLFLFLSIGITFGKLLQYKEIHQEGLKFHWYQDIIRVTLSPGSLPSFYSESWSSKTPTIVLLCITSFQLFFMVLKRPFIKKKVQLVEIISVSSEVGIFATCFLLLELEISTHDEIRVMILLFLIAFIAQMVNEWSSSSGNITDKPWLKQLRAMAKASFSREESRFPTDPSTSHGGFWSLEEELELFHDFICRFQGETDEFVQRFREHFCFQMKQKAFKKWELICKVIISGYQSTGRIGPYLTTTFQKI</sequence>
<comment type="caution">
    <text evidence="1">The sequence shown here is derived from an EMBL/GenBank/DDBJ whole genome shotgun (WGS) entry which is preliminary data.</text>
</comment>
<gene>
    <name evidence="1" type="ORF">Vadar_018300</name>
</gene>
<evidence type="ECO:0000313" key="2">
    <source>
        <dbReference type="Proteomes" id="UP000828048"/>
    </source>
</evidence>
<reference evidence="1 2" key="1">
    <citation type="journal article" date="2021" name="Hortic Res">
        <title>High-quality reference genome and annotation aids understanding of berry development for evergreen blueberry (Vaccinium darrowii).</title>
        <authorList>
            <person name="Yu J."/>
            <person name="Hulse-Kemp A.M."/>
            <person name="Babiker E."/>
            <person name="Staton M."/>
        </authorList>
    </citation>
    <scope>NUCLEOTIDE SEQUENCE [LARGE SCALE GENOMIC DNA]</scope>
    <source>
        <strain evidence="2">cv. NJ 8807/NJ 8810</strain>
        <tissue evidence="1">Young leaf</tissue>
    </source>
</reference>
<proteinExistence type="predicted"/>
<protein>
    <submittedName>
        <fullName evidence="1">Uncharacterized protein</fullName>
    </submittedName>
</protein>
<keyword evidence="2" id="KW-1185">Reference proteome</keyword>
<accession>A0ACB7XRQ3</accession>
<dbReference type="Proteomes" id="UP000828048">
    <property type="component" value="Chromosome 1"/>
</dbReference>